<dbReference type="EMBL" id="JBHUJB010000034">
    <property type="protein sequence ID" value="MFD2158826.1"/>
    <property type="molecule type" value="Genomic_DNA"/>
</dbReference>
<dbReference type="Gene3D" id="1.10.1740.10">
    <property type="match status" value="1"/>
</dbReference>
<keyword evidence="4" id="KW-0804">Transcription</keyword>
<dbReference type="InterPro" id="IPR039425">
    <property type="entry name" value="RNA_pol_sigma-70-like"/>
</dbReference>
<reference evidence="7" key="1">
    <citation type="journal article" date="2019" name="Int. J. Syst. Evol. Microbiol.">
        <title>The Global Catalogue of Microorganisms (GCM) 10K type strain sequencing project: providing services to taxonomists for standard genome sequencing and annotation.</title>
        <authorList>
            <consortium name="The Broad Institute Genomics Platform"/>
            <consortium name="The Broad Institute Genome Sequencing Center for Infectious Disease"/>
            <person name="Wu L."/>
            <person name="Ma J."/>
        </authorList>
    </citation>
    <scope>NUCLEOTIDE SEQUENCE [LARGE SCALE GENOMIC DNA]</scope>
    <source>
        <strain evidence="7">CCUG 57942</strain>
    </source>
</reference>
<evidence type="ECO:0000313" key="7">
    <source>
        <dbReference type="Proteomes" id="UP001597389"/>
    </source>
</evidence>
<dbReference type="SUPFAM" id="SSF88946">
    <property type="entry name" value="Sigma2 domain of RNA polymerase sigma factors"/>
    <property type="match status" value="1"/>
</dbReference>
<dbReference type="InterPro" id="IPR007627">
    <property type="entry name" value="RNA_pol_sigma70_r2"/>
</dbReference>
<dbReference type="InterPro" id="IPR036388">
    <property type="entry name" value="WH-like_DNA-bd_sf"/>
</dbReference>
<sequence length="180" mass="20481">MASSPEDQRAFIGLITQHQVAIRAYIISLMPGHSAVADVLQETNMVLWEKRESFQMGSHFTAWAFAIARFEVKNYLRKQARGGTHLVFDDALADDLSNFCQVSQHEAEARMHALEQCLSKLSHDELLMVKNRYSKGRTLSQYAQEANKPVGSLRVLLHRVRKKLRKCVTYQIETGEIYGG</sequence>
<dbReference type="Gene3D" id="1.10.10.10">
    <property type="entry name" value="Winged helix-like DNA-binding domain superfamily/Winged helix DNA-binding domain"/>
    <property type="match status" value="1"/>
</dbReference>
<dbReference type="Pfam" id="PF04542">
    <property type="entry name" value="Sigma70_r2"/>
    <property type="match status" value="1"/>
</dbReference>
<evidence type="ECO:0000256" key="2">
    <source>
        <dbReference type="ARBA" id="ARBA00023015"/>
    </source>
</evidence>
<feature type="domain" description="RNA polymerase sigma-70 region 2" evidence="5">
    <location>
        <begin position="14"/>
        <end position="81"/>
    </location>
</feature>
<protein>
    <submittedName>
        <fullName evidence="6">Sigma-70 family RNA polymerase sigma factor</fullName>
    </submittedName>
</protein>
<dbReference type="InterPro" id="IPR014331">
    <property type="entry name" value="RNA_pol_sigma70_ECF_RHOBA"/>
</dbReference>
<gene>
    <name evidence="6" type="ORF">ACFSW8_07960</name>
</gene>
<comment type="similarity">
    <text evidence="1">Belongs to the sigma-70 factor family. ECF subfamily.</text>
</comment>
<evidence type="ECO:0000256" key="3">
    <source>
        <dbReference type="ARBA" id="ARBA00023082"/>
    </source>
</evidence>
<dbReference type="NCBIfam" id="TIGR02937">
    <property type="entry name" value="sigma70-ECF"/>
    <property type="match status" value="1"/>
</dbReference>
<keyword evidence="3" id="KW-0731">Sigma factor</keyword>
<dbReference type="NCBIfam" id="TIGR02989">
    <property type="entry name" value="Sig-70_gvs1"/>
    <property type="match status" value="1"/>
</dbReference>
<dbReference type="PANTHER" id="PTHR43133">
    <property type="entry name" value="RNA POLYMERASE ECF-TYPE SIGMA FACTO"/>
    <property type="match status" value="1"/>
</dbReference>
<dbReference type="InterPro" id="IPR014284">
    <property type="entry name" value="RNA_pol_sigma-70_dom"/>
</dbReference>
<keyword evidence="7" id="KW-1185">Reference proteome</keyword>
<evidence type="ECO:0000256" key="4">
    <source>
        <dbReference type="ARBA" id="ARBA00023163"/>
    </source>
</evidence>
<dbReference type="Proteomes" id="UP001597389">
    <property type="component" value="Unassembled WGS sequence"/>
</dbReference>
<evidence type="ECO:0000313" key="6">
    <source>
        <dbReference type="EMBL" id="MFD2158826.1"/>
    </source>
</evidence>
<comment type="caution">
    <text evidence="6">The sequence shown here is derived from an EMBL/GenBank/DDBJ whole genome shotgun (WGS) entry which is preliminary data.</text>
</comment>
<proteinExistence type="inferred from homology"/>
<accession>A0ABW4ZAF7</accession>
<dbReference type="InterPro" id="IPR013324">
    <property type="entry name" value="RNA_pol_sigma_r3/r4-like"/>
</dbReference>
<name>A0ABW4ZAF7_9BACT</name>
<keyword evidence="2" id="KW-0805">Transcription regulation</keyword>
<organism evidence="6 7">
    <name type="scientific">Rubritalea tangerina</name>
    <dbReference type="NCBI Taxonomy" id="430798"/>
    <lineage>
        <taxon>Bacteria</taxon>
        <taxon>Pseudomonadati</taxon>
        <taxon>Verrucomicrobiota</taxon>
        <taxon>Verrucomicrobiia</taxon>
        <taxon>Verrucomicrobiales</taxon>
        <taxon>Rubritaleaceae</taxon>
        <taxon>Rubritalea</taxon>
    </lineage>
</organism>
<dbReference type="SUPFAM" id="SSF88659">
    <property type="entry name" value="Sigma3 and sigma4 domains of RNA polymerase sigma factors"/>
    <property type="match status" value="1"/>
</dbReference>
<dbReference type="RefSeq" id="WP_377089345.1">
    <property type="nucleotide sequence ID" value="NZ_JBHSJL010000014.1"/>
</dbReference>
<evidence type="ECO:0000256" key="1">
    <source>
        <dbReference type="ARBA" id="ARBA00010641"/>
    </source>
</evidence>
<dbReference type="InterPro" id="IPR013325">
    <property type="entry name" value="RNA_pol_sigma_r2"/>
</dbReference>
<dbReference type="PANTHER" id="PTHR43133:SF51">
    <property type="entry name" value="RNA POLYMERASE SIGMA FACTOR"/>
    <property type="match status" value="1"/>
</dbReference>
<evidence type="ECO:0000259" key="5">
    <source>
        <dbReference type="Pfam" id="PF04542"/>
    </source>
</evidence>